<name>A0A8S0WSN5_CYCAE</name>
<sequence>MEGDAVIGAPKHPDWLQMVCIKEGEVPHMIAYISTRLSHYRPAMRRNILVLSLFSGGEVLNLMNIYSDDQHTTIEHLAARVHSLPPFIYMAGDFNCISTTWDDYDHGESSTAISLQNTTSQISLKWAQPSNHGPTRISPNPYQRSNIGARSPGSIRSCPDLSEAEKSFISDILWDLVAIPVAALATKEGVKALADAIATAFSDTWLVHSTESKPTKHSKSWWTDECSETFGACKNTKHDFFDERIAEIATSRKRPWDLMA</sequence>
<evidence type="ECO:0000313" key="3">
    <source>
        <dbReference type="Proteomes" id="UP000467700"/>
    </source>
</evidence>
<dbReference type="OrthoDB" id="412006at2759"/>
<accession>A0A8S0WSN5</accession>
<comment type="caution">
    <text evidence="2">The sequence shown here is derived from an EMBL/GenBank/DDBJ whole genome shotgun (WGS) entry which is preliminary data.</text>
</comment>
<reference evidence="2 3" key="1">
    <citation type="submission" date="2020-01" db="EMBL/GenBank/DDBJ databases">
        <authorList>
            <person name="Gupta K D."/>
        </authorList>
    </citation>
    <scope>NUCLEOTIDE SEQUENCE [LARGE SCALE GENOMIC DNA]</scope>
</reference>
<evidence type="ECO:0008006" key="4">
    <source>
        <dbReference type="Google" id="ProtNLM"/>
    </source>
</evidence>
<evidence type="ECO:0000256" key="1">
    <source>
        <dbReference type="SAM" id="MobiDB-lite"/>
    </source>
</evidence>
<protein>
    <recommendedName>
        <fullName evidence="4">Endonuclease/exonuclease/phosphatase domain-containing protein</fullName>
    </recommendedName>
</protein>
<dbReference type="EMBL" id="CACVBS010000084">
    <property type="protein sequence ID" value="CAA7270017.1"/>
    <property type="molecule type" value="Genomic_DNA"/>
</dbReference>
<dbReference type="AlphaFoldDB" id="A0A8S0WSN5"/>
<dbReference type="SUPFAM" id="SSF56219">
    <property type="entry name" value="DNase I-like"/>
    <property type="match status" value="1"/>
</dbReference>
<feature type="region of interest" description="Disordered" evidence="1">
    <location>
        <begin position="126"/>
        <end position="155"/>
    </location>
</feature>
<evidence type="ECO:0000313" key="2">
    <source>
        <dbReference type="EMBL" id="CAA7270017.1"/>
    </source>
</evidence>
<feature type="compositionally biased region" description="Polar residues" evidence="1">
    <location>
        <begin position="126"/>
        <end position="148"/>
    </location>
</feature>
<organism evidence="2 3">
    <name type="scientific">Cyclocybe aegerita</name>
    <name type="common">Black poplar mushroom</name>
    <name type="synonym">Agrocybe aegerita</name>
    <dbReference type="NCBI Taxonomy" id="1973307"/>
    <lineage>
        <taxon>Eukaryota</taxon>
        <taxon>Fungi</taxon>
        <taxon>Dikarya</taxon>
        <taxon>Basidiomycota</taxon>
        <taxon>Agaricomycotina</taxon>
        <taxon>Agaricomycetes</taxon>
        <taxon>Agaricomycetidae</taxon>
        <taxon>Agaricales</taxon>
        <taxon>Agaricineae</taxon>
        <taxon>Bolbitiaceae</taxon>
        <taxon>Cyclocybe</taxon>
    </lineage>
</organism>
<dbReference type="Proteomes" id="UP000467700">
    <property type="component" value="Unassembled WGS sequence"/>
</dbReference>
<dbReference type="Gene3D" id="3.60.10.10">
    <property type="entry name" value="Endonuclease/exonuclease/phosphatase"/>
    <property type="match status" value="1"/>
</dbReference>
<dbReference type="InterPro" id="IPR036691">
    <property type="entry name" value="Endo/exonu/phosph_ase_sf"/>
</dbReference>
<gene>
    <name evidence="2" type="ORF">AAE3_LOCUS12303</name>
</gene>
<keyword evidence="3" id="KW-1185">Reference proteome</keyword>
<proteinExistence type="predicted"/>